<gene>
    <name evidence="2" type="ORF">INT46_009803</name>
</gene>
<dbReference type="InterPro" id="IPR003607">
    <property type="entry name" value="HD/PDEase_dom"/>
</dbReference>
<evidence type="ECO:0000313" key="2">
    <source>
        <dbReference type="EMBL" id="KAG2194210.1"/>
    </source>
</evidence>
<comment type="caution">
    <text evidence="2">The sequence shown here is derived from an EMBL/GenBank/DDBJ whole genome shotgun (WGS) entry which is preliminary data.</text>
</comment>
<dbReference type="CDD" id="cd00077">
    <property type="entry name" value="HDc"/>
    <property type="match status" value="1"/>
</dbReference>
<dbReference type="Proteomes" id="UP000650833">
    <property type="component" value="Unassembled WGS sequence"/>
</dbReference>
<dbReference type="AlphaFoldDB" id="A0A8H7USR6"/>
<dbReference type="PROSITE" id="PS51831">
    <property type="entry name" value="HD"/>
    <property type="match status" value="1"/>
</dbReference>
<dbReference type="OrthoDB" id="409121at2759"/>
<dbReference type="PANTHER" id="PTHR35569:SF1">
    <property type="entry name" value="CYANAMIDE HYDRATASE DDI2-RELATED"/>
    <property type="match status" value="1"/>
</dbReference>
<dbReference type="SUPFAM" id="SSF109604">
    <property type="entry name" value="HD-domain/PDEase-like"/>
    <property type="match status" value="1"/>
</dbReference>
<organism evidence="2 3">
    <name type="scientific">Mucor plumbeus</name>
    <dbReference type="NCBI Taxonomy" id="97098"/>
    <lineage>
        <taxon>Eukaryota</taxon>
        <taxon>Fungi</taxon>
        <taxon>Fungi incertae sedis</taxon>
        <taxon>Mucoromycota</taxon>
        <taxon>Mucoromycotina</taxon>
        <taxon>Mucoromycetes</taxon>
        <taxon>Mucorales</taxon>
        <taxon>Mucorineae</taxon>
        <taxon>Mucoraceae</taxon>
        <taxon>Mucor</taxon>
    </lineage>
</organism>
<protein>
    <recommendedName>
        <fullName evidence="1">HD domain-containing protein</fullName>
    </recommendedName>
</protein>
<dbReference type="EMBL" id="JAEPRC010000600">
    <property type="protein sequence ID" value="KAG2194210.1"/>
    <property type="molecule type" value="Genomic_DNA"/>
</dbReference>
<dbReference type="NCBIfam" id="TIGR03401">
    <property type="entry name" value="cyanamide_fam"/>
    <property type="match status" value="1"/>
</dbReference>
<evidence type="ECO:0000313" key="3">
    <source>
        <dbReference type="Proteomes" id="UP000650833"/>
    </source>
</evidence>
<dbReference type="Gene3D" id="1.10.3210.10">
    <property type="entry name" value="Hypothetical protein af1432"/>
    <property type="match status" value="1"/>
</dbReference>
<name>A0A8H7USR6_9FUNG</name>
<accession>A0A8H7USR6</accession>
<dbReference type="PANTHER" id="PTHR35569">
    <property type="entry name" value="CYANAMIDE HYDRATASE DDI2-RELATED"/>
    <property type="match status" value="1"/>
</dbReference>
<evidence type="ECO:0000259" key="1">
    <source>
        <dbReference type="PROSITE" id="PS51831"/>
    </source>
</evidence>
<dbReference type="Pfam" id="PF01966">
    <property type="entry name" value="HD"/>
    <property type="match status" value="1"/>
</dbReference>
<dbReference type="InterPro" id="IPR006674">
    <property type="entry name" value="HD_domain"/>
</dbReference>
<reference evidence="2" key="1">
    <citation type="submission" date="2020-12" db="EMBL/GenBank/DDBJ databases">
        <title>Metabolic potential, ecology and presence of endohyphal bacteria is reflected in genomic diversity of Mucoromycotina.</title>
        <authorList>
            <person name="Muszewska A."/>
            <person name="Okrasinska A."/>
            <person name="Steczkiewicz K."/>
            <person name="Drgas O."/>
            <person name="Orlowska M."/>
            <person name="Perlinska-Lenart U."/>
            <person name="Aleksandrzak-Piekarczyk T."/>
            <person name="Szatraj K."/>
            <person name="Zielenkiewicz U."/>
            <person name="Pilsyk S."/>
            <person name="Malc E."/>
            <person name="Mieczkowski P."/>
            <person name="Kruszewska J.S."/>
            <person name="Biernat P."/>
            <person name="Pawlowska J."/>
        </authorList>
    </citation>
    <scope>NUCLEOTIDE SEQUENCE</scope>
    <source>
        <strain evidence="2">CBS 226.32</strain>
    </source>
</reference>
<keyword evidence="3" id="KW-1185">Reference proteome</keyword>
<proteinExistence type="predicted"/>
<feature type="domain" description="HD" evidence="1">
    <location>
        <begin position="57"/>
        <end position="165"/>
    </location>
</feature>
<sequence length="231" mass="26496">MEKELFTSSVERDVEKLLHASNIHVPKYFSILDIEIPKTRLTEDATAFAKKELDETMFNHSQRVYLLGRVVSQDQFPEWKINYEDYFLTSILHDIGVAPKYHLTTSMSFELKGALISHNFITERNGSQATADVVAEAINRHTDFVDGKIQPVGQLIQLATTLDVIGANPDLYNKETIDEIVQQWPRKNFNNHFAELMELEVMHKPGCHTTFPACSHFVPEIRNNKAMAKYD</sequence>
<dbReference type="InterPro" id="IPR017771">
    <property type="entry name" value="Cyanamide_hydratase_HD"/>
</dbReference>